<sequence>METKLRNLVKFRNNPAIPDAWEFYTKNRDKFRGQVYVPYLDVHIPNANNLVLFNNVVASRDLGIFIFSCAQDEELLINKFKIDSSIVSQEMIQNFEETKVEISPQLGELGFVDFLLNLFKSSSPVGAYLNGLYSMDKLLIGGQKVEENYERICQAAREINPEFQLFLTRQLRVFFFYFIFKFGISELAGYPIFTSYQTLGIYTKTPGSPEGPGLVPMLLSTIFYF</sequence>
<keyword evidence="2" id="KW-1185">Reference proteome</keyword>
<evidence type="ECO:0000313" key="1">
    <source>
        <dbReference type="EMBL" id="CAK5085302.1"/>
    </source>
</evidence>
<dbReference type="EMBL" id="CAVMJV010000057">
    <property type="protein sequence ID" value="CAK5085302.1"/>
    <property type="molecule type" value="Genomic_DNA"/>
</dbReference>
<reference evidence="1" key="1">
    <citation type="submission" date="2023-11" db="EMBL/GenBank/DDBJ databases">
        <authorList>
            <person name="Poullet M."/>
        </authorList>
    </citation>
    <scope>NUCLEOTIDE SEQUENCE</scope>
    <source>
        <strain evidence="1">E1834</strain>
    </source>
</reference>
<proteinExistence type="predicted"/>
<dbReference type="Proteomes" id="UP001497535">
    <property type="component" value="Unassembled WGS sequence"/>
</dbReference>
<name>A0ACB1A1N1_MELEN</name>
<protein>
    <submittedName>
        <fullName evidence="1">Uncharacterized protein</fullName>
    </submittedName>
</protein>
<comment type="caution">
    <text evidence="1">The sequence shown here is derived from an EMBL/GenBank/DDBJ whole genome shotgun (WGS) entry which is preliminary data.</text>
</comment>
<evidence type="ECO:0000313" key="2">
    <source>
        <dbReference type="Proteomes" id="UP001497535"/>
    </source>
</evidence>
<accession>A0ACB1A1N1</accession>
<organism evidence="1 2">
    <name type="scientific">Meloidogyne enterolobii</name>
    <name type="common">Root-knot nematode worm</name>
    <name type="synonym">Meloidogyne mayaguensis</name>
    <dbReference type="NCBI Taxonomy" id="390850"/>
    <lineage>
        <taxon>Eukaryota</taxon>
        <taxon>Metazoa</taxon>
        <taxon>Ecdysozoa</taxon>
        <taxon>Nematoda</taxon>
        <taxon>Chromadorea</taxon>
        <taxon>Rhabditida</taxon>
        <taxon>Tylenchina</taxon>
        <taxon>Tylenchomorpha</taxon>
        <taxon>Tylenchoidea</taxon>
        <taxon>Meloidogynidae</taxon>
        <taxon>Meloidogyninae</taxon>
        <taxon>Meloidogyne</taxon>
    </lineage>
</organism>
<gene>
    <name evidence="1" type="ORF">MENTE1834_LOCUS32742</name>
</gene>